<feature type="compositionally biased region" description="Low complexity" evidence="1">
    <location>
        <begin position="11"/>
        <end position="24"/>
    </location>
</feature>
<dbReference type="PANTHER" id="PTHR39611:SF1">
    <property type="entry name" value="HYDROXYPROLINE-RICH GLYCOPROTEIN DZ-HRGP"/>
    <property type="match status" value="1"/>
</dbReference>
<feature type="region of interest" description="Disordered" evidence="1">
    <location>
        <begin position="1"/>
        <end position="126"/>
    </location>
</feature>
<evidence type="ECO:0000256" key="1">
    <source>
        <dbReference type="SAM" id="MobiDB-lite"/>
    </source>
</evidence>
<evidence type="ECO:0000313" key="4">
    <source>
        <dbReference type="Proteomes" id="UP000242877"/>
    </source>
</evidence>
<dbReference type="AlphaFoldDB" id="A0A168BDR9"/>
<gene>
    <name evidence="3" type="ORF">AAP_01657</name>
</gene>
<accession>A0A168BDR9</accession>
<feature type="domain" description="DUF7514" evidence="2">
    <location>
        <begin position="138"/>
        <end position="301"/>
    </location>
</feature>
<dbReference type="OrthoDB" id="4198732at2759"/>
<dbReference type="PANTHER" id="PTHR39611">
    <property type="entry name" value="HYDROXYPROLINE-RICH GLYCOPROTEIN DZ-HRGP-RELATED"/>
    <property type="match status" value="1"/>
</dbReference>
<feature type="region of interest" description="Disordered" evidence="1">
    <location>
        <begin position="344"/>
        <end position="487"/>
    </location>
</feature>
<feature type="compositionally biased region" description="Polar residues" evidence="1">
    <location>
        <begin position="388"/>
        <end position="405"/>
    </location>
</feature>
<protein>
    <recommendedName>
        <fullName evidence="2">DUF7514 domain-containing protein</fullName>
    </recommendedName>
</protein>
<reference evidence="3 4" key="1">
    <citation type="journal article" date="2016" name="Genome Biol. Evol.">
        <title>Divergent and convergent evolution of fungal pathogenicity.</title>
        <authorList>
            <person name="Shang Y."/>
            <person name="Xiao G."/>
            <person name="Zheng P."/>
            <person name="Cen K."/>
            <person name="Zhan S."/>
            <person name="Wang C."/>
        </authorList>
    </citation>
    <scope>NUCLEOTIDE SEQUENCE [LARGE SCALE GENOMIC DNA]</scope>
    <source>
        <strain evidence="3 4">ARSEF 7405</strain>
    </source>
</reference>
<dbReference type="InterPro" id="IPR055936">
    <property type="entry name" value="DUF7514"/>
</dbReference>
<dbReference type="EMBL" id="AZGZ01000005">
    <property type="protein sequence ID" value="KZZ95169.1"/>
    <property type="molecule type" value="Genomic_DNA"/>
</dbReference>
<dbReference type="Proteomes" id="UP000242877">
    <property type="component" value="Unassembled WGS sequence"/>
</dbReference>
<evidence type="ECO:0000259" key="2">
    <source>
        <dbReference type="Pfam" id="PF24355"/>
    </source>
</evidence>
<evidence type="ECO:0000313" key="3">
    <source>
        <dbReference type="EMBL" id="KZZ95169.1"/>
    </source>
</evidence>
<dbReference type="VEuPathDB" id="FungiDB:AAP_01657"/>
<sequence length="487" mass="53901">MGLFHRRERSSSSASAQGSPPSHSGRYRSGSNLGPRPQYQDYAPPPGPPPSHSHHHSLSAGYHPQQSHGYGRSTEPELHEQLHRMSLGPDLSHSMPSSPLAARRNGSPNARSPPMGRNRAYSRPDEASDQLIMSKYGLLFDNLGRPTSRFQDLLLGVAQYIVAHYPPKNSLLTPEKLAHFYHDKPVAADRSWSWSVMFSPRPDSHRKLETLYKDLNIGFYWVPEEPQSRNVVPAMTHDGFRIWMTLMVEAFPDQEHERLNKVMATMEIRNGNDHSERYPSRLPRQLLPLRSNPDAHARVRYAIFETFDLSVPGIPVVQVHGSHGGGGLPNDEEQPIRAVVRNAHTRSVSRGRVPPRLNIPGDDDDDVFTEGGPGVGNLSAGYTGAMGSLSSPNRSRAASSHTQGRLKSGLTPEADRVGRSRGATIGARYESPLRSPNTPASVPDDSWHQSPPPSFNLGSHRAERSPASGRQHLGYRDSGESLFGRRY</sequence>
<comment type="caution">
    <text evidence="3">The sequence shown here is derived from an EMBL/GenBank/DDBJ whole genome shotgun (WGS) entry which is preliminary data.</text>
</comment>
<name>A0A168BDR9_9EURO</name>
<dbReference type="Pfam" id="PF24355">
    <property type="entry name" value="DUF7514"/>
    <property type="match status" value="1"/>
</dbReference>
<organism evidence="3 4">
    <name type="scientific">Ascosphaera apis ARSEF 7405</name>
    <dbReference type="NCBI Taxonomy" id="392613"/>
    <lineage>
        <taxon>Eukaryota</taxon>
        <taxon>Fungi</taxon>
        <taxon>Dikarya</taxon>
        <taxon>Ascomycota</taxon>
        <taxon>Pezizomycotina</taxon>
        <taxon>Eurotiomycetes</taxon>
        <taxon>Eurotiomycetidae</taxon>
        <taxon>Onygenales</taxon>
        <taxon>Ascosphaeraceae</taxon>
        <taxon>Ascosphaera</taxon>
    </lineage>
</organism>
<feature type="compositionally biased region" description="Basic and acidic residues" evidence="1">
    <location>
        <begin position="74"/>
        <end position="83"/>
    </location>
</feature>
<proteinExistence type="predicted"/>
<keyword evidence="4" id="KW-1185">Reference proteome</keyword>